<dbReference type="AlphaFoldDB" id="A0A2X3KTR8"/>
<dbReference type="PANTHER" id="PTHR30290">
    <property type="entry name" value="PERIPLASMIC BINDING COMPONENT OF ABC TRANSPORTER"/>
    <property type="match status" value="1"/>
</dbReference>
<dbReference type="Gene3D" id="3.90.76.10">
    <property type="entry name" value="Dipeptide-binding Protein, Domain 1"/>
    <property type="match status" value="1"/>
</dbReference>
<proteinExistence type="predicted"/>
<dbReference type="Pfam" id="PF00496">
    <property type="entry name" value="SBP_bac_5"/>
    <property type="match status" value="1"/>
</dbReference>
<dbReference type="GO" id="GO:1904680">
    <property type="term" value="F:peptide transmembrane transporter activity"/>
    <property type="evidence" value="ECO:0007669"/>
    <property type="project" value="TreeGrafter"/>
</dbReference>
<name>A0A2X3KTR8_9ENTR</name>
<dbReference type="PROSITE" id="PS51257">
    <property type="entry name" value="PROKAR_LIPOPROTEIN"/>
    <property type="match status" value="1"/>
</dbReference>
<dbReference type="Proteomes" id="UP000251197">
    <property type="component" value="Unassembled WGS sequence"/>
</dbReference>
<accession>A0A2X3KTR8</accession>
<dbReference type="CDD" id="cd00995">
    <property type="entry name" value="PBP2_NikA_DppA_OppA_like"/>
    <property type="match status" value="1"/>
</dbReference>
<dbReference type="SUPFAM" id="SSF53850">
    <property type="entry name" value="Periplasmic binding protein-like II"/>
    <property type="match status" value="1"/>
</dbReference>
<sequence>MRALIEQGVSEAMRKPLVLSALVAALALALSGCDDAKKETAATPAPAKEAQQGGSLIIGITSGDPLAMNPLYASDRTTLTIMQALYSPLYSYNGDKIEWGLAESLTPSADNLTWTLKLKPDLKWQDGQPITADDVVFTFNKLLDEKQHSFFRSMFVYGNKPLSVSKVDPLTVKFTLPQVSAAFAGTLVQIFPIPQHIFDNEAGDLEKSTRNDAPVGSGPFKFKEYRAGQYYALDAI</sequence>
<dbReference type="PANTHER" id="PTHR30290:SF59">
    <property type="entry name" value="OLIGOPEPTIDE ABC TRANSPORTER,SUBSTRATE-BINDING PROTEIN"/>
    <property type="match status" value="1"/>
</dbReference>
<evidence type="ECO:0000313" key="3">
    <source>
        <dbReference type="Proteomes" id="UP000251197"/>
    </source>
</evidence>
<dbReference type="EMBL" id="UAVU01000006">
    <property type="protein sequence ID" value="SQC90970.1"/>
    <property type="molecule type" value="Genomic_DNA"/>
</dbReference>
<organism evidence="2 3">
    <name type="scientific">Cedecea neteri</name>
    <dbReference type="NCBI Taxonomy" id="158822"/>
    <lineage>
        <taxon>Bacteria</taxon>
        <taxon>Pseudomonadati</taxon>
        <taxon>Pseudomonadota</taxon>
        <taxon>Gammaproteobacteria</taxon>
        <taxon>Enterobacterales</taxon>
        <taxon>Enterobacteriaceae</taxon>
        <taxon>Cedecea</taxon>
    </lineage>
</organism>
<evidence type="ECO:0000259" key="1">
    <source>
        <dbReference type="Pfam" id="PF00496"/>
    </source>
</evidence>
<dbReference type="FunFam" id="3.90.76.10:FF:000004">
    <property type="entry name" value="Peptide ABC transporter substrate-binding protein"/>
    <property type="match status" value="1"/>
</dbReference>
<gene>
    <name evidence="2" type="primary">appA_2</name>
    <name evidence="2" type="ORF">NCTC12120_04116</name>
</gene>
<reference evidence="2 3" key="1">
    <citation type="submission" date="2018-06" db="EMBL/GenBank/DDBJ databases">
        <authorList>
            <consortium name="Pathogen Informatics"/>
            <person name="Doyle S."/>
        </authorList>
    </citation>
    <scope>NUCLEOTIDE SEQUENCE [LARGE SCALE GENOMIC DNA]</scope>
    <source>
        <strain evidence="2 3">NCTC12120</strain>
    </source>
</reference>
<dbReference type="InterPro" id="IPR000914">
    <property type="entry name" value="SBP_5_dom"/>
</dbReference>
<dbReference type="Gene3D" id="3.40.190.10">
    <property type="entry name" value="Periplasmic binding protein-like II"/>
    <property type="match status" value="1"/>
</dbReference>
<evidence type="ECO:0000313" key="2">
    <source>
        <dbReference type="EMBL" id="SQC90970.1"/>
    </source>
</evidence>
<feature type="domain" description="Solute-binding protein family 5" evidence="1">
    <location>
        <begin position="97"/>
        <end position="234"/>
    </location>
</feature>
<protein>
    <submittedName>
        <fullName evidence="2">Oligopeptide-binding protein AppA</fullName>
    </submittedName>
</protein>
<dbReference type="InterPro" id="IPR039424">
    <property type="entry name" value="SBP_5"/>
</dbReference>
<dbReference type="GO" id="GO:0015833">
    <property type="term" value="P:peptide transport"/>
    <property type="evidence" value="ECO:0007669"/>
    <property type="project" value="TreeGrafter"/>
</dbReference>